<dbReference type="EMBL" id="QFPJ01000004">
    <property type="protein sequence ID" value="PZQ23909.1"/>
    <property type="molecule type" value="Genomic_DNA"/>
</dbReference>
<evidence type="ECO:0000313" key="7">
    <source>
        <dbReference type="Proteomes" id="UP000248597"/>
    </source>
</evidence>
<reference evidence="6 7" key="1">
    <citation type="submission" date="2017-08" db="EMBL/GenBank/DDBJ databases">
        <title>Infants hospitalized years apart are colonized by the same room-sourced microbial strains.</title>
        <authorList>
            <person name="Brooks B."/>
            <person name="Olm M.R."/>
            <person name="Firek B.A."/>
            <person name="Baker R."/>
            <person name="Thomas B.C."/>
            <person name="Morowitz M.J."/>
            <person name="Banfield J.F."/>
        </authorList>
    </citation>
    <scope>NUCLEOTIDE SEQUENCE [LARGE SCALE GENOMIC DNA]</scope>
    <source>
        <strain evidence="6">S2_005_003_R2_47</strain>
    </source>
</reference>
<dbReference type="GO" id="GO:0009279">
    <property type="term" value="C:cell outer membrane"/>
    <property type="evidence" value="ECO:0007669"/>
    <property type="project" value="UniProtKB-SubCell"/>
</dbReference>
<evidence type="ECO:0000256" key="4">
    <source>
        <dbReference type="ARBA" id="ARBA00023136"/>
    </source>
</evidence>
<name>A0A2W5L5Z5_SPHMC</name>
<evidence type="ECO:0000313" key="6">
    <source>
        <dbReference type="EMBL" id="PZQ23909.1"/>
    </source>
</evidence>
<dbReference type="PANTHER" id="PTHR38776:SF1">
    <property type="entry name" value="MLTA-INTERACTING PROTEIN-RELATED"/>
    <property type="match status" value="1"/>
</dbReference>
<keyword evidence="4" id="KW-0472">Membrane</keyword>
<accession>A0A2W5L5Z5</accession>
<dbReference type="InterPro" id="IPR010583">
    <property type="entry name" value="MipA"/>
</dbReference>
<dbReference type="PANTHER" id="PTHR38776">
    <property type="entry name" value="MLTA-INTERACTING PROTEIN-RELATED"/>
    <property type="match status" value="1"/>
</dbReference>
<keyword evidence="5" id="KW-0998">Cell outer membrane</keyword>
<dbReference type="AlphaFoldDB" id="A0A2W5L5Z5"/>
<evidence type="ECO:0000256" key="3">
    <source>
        <dbReference type="ARBA" id="ARBA00022729"/>
    </source>
</evidence>
<comment type="subcellular location">
    <subcellularLocation>
        <location evidence="1">Cell outer membrane</location>
    </subcellularLocation>
</comment>
<evidence type="ECO:0000256" key="5">
    <source>
        <dbReference type="ARBA" id="ARBA00023237"/>
    </source>
</evidence>
<evidence type="ECO:0000256" key="1">
    <source>
        <dbReference type="ARBA" id="ARBA00004442"/>
    </source>
</evidence>
<keyword evidence="3" id="KW-0732">Signal</keyword>
<organism evidence="6 7">
    <name type="scientific">Sphingopyxis macrogoltabida</name>
    <name type="common">Sphingomonas macrogoltabidus</name>
    <dbReference type="NCBI Taxonomy" id="33050"/>
    <lineage>
        <taxon>Bacteria</taxon>
        <taxon>Pseudomonadati</taxon>
        <taxon>Pseudomonadota</taxon>
        <taxon>Alphaproteobacteria</taxon>
        <taxon>Sphingomonadales</taxon>
        <taxon>Sphingomonadaceae</taxon>
        <taxon>Sphingopyxis</taxon>
    </lineage>
</organism>
<evidence type="ECO:0000256" key="2">
    <source>
        <dbReference type="ARBA" id="ARBA00005722"/>
    </source>
</evidence>
<proteinExistence type="inferred from homology"/>
<comment type="similarity">
    <text evidence="2">Belongs to the MipA/OmpV family.</text>
</comment>
<protein>
    <submittedName>
        <fullName evidence="6">Structural protein MipA</fullName>
    </submittedName>
</protein>
<comment type="caution">
    <text evidence="6">The sequence shown here is derived from an EMBL/GenBank/DDBJ whole genome shotgun (WGS) entry which is preliminary data.</text>
</comment>
<dbReference type="Pfam" id="PF06629">
    <property type="entry name" value="MipA"/>
    <property type="match status" value="1"/>
</dbReference>
<dbReference type="Proteomes" id="UP000248597">
    <property type="component" value="Unassembled WGS sequence"/>
</dbReference>
<gene>
    <name evidence="6" type="ORF">DI569_02785</name>
</gene>
<sequence>MKATMRPNAGSGKTKSLLCRLNHLHPLDKGVGYRMDMPGLTLLSRFAPMARSIPFVAGAGLAVLHAAPASASAAGLPYDLADTDGTLADRAQPAAAHFIQDSGDIDEGILLPAARDDDGDSDRTYARDYFGIAAGVITVPSYNGSDDRTLLPAFYLRGRYKGYSFSTRGTNFQVDLIRQKRGQRTDVRFGPIINLRGDRTGRIKDAQVEALGERKMAVELGLMAGITHSGIITSDYDQIGFRLVGLKDISGRHGSWVVSPTLDYGTPLSKRAYIGVSASFNVYGKGFGRYYFDIDPAGSAASGLPVYDGASRKATLGKYTLGVAGAYSLSGDLRKGFTLIGGAQYGRVTGRFGDSPIVDIAGSRDQWLAGGGIAYQF</sequence>